<sequence length="89" mass="9929">MSSICSKNGHCTRDNVLQRSCSVTAPNHPPSIIRSHTNGETEANYLKRLAGVDDRRYLEVLQLLPYDQADSFQGILDRGLISAETVDRL</sequence>
<evidence type="ECO:0000313" key="2">
    <source>
        <dbReference type="Proteomes" id="UP000837857"/>
    </source>
</evidence>
<evidence type="ECO:0000313" key="1">
    <source>
        <dbReference type="EMBL" id="CAH2077220.1"/>
    </source>
</evidence>
<organism evidence="1 2">
    <name type="scientific">Iphiclides podalirius</name>
    <name type="common">scarce swallowtail</name>
    <dbReference type="NCBI Taxonomy" id="110791"/>
    <lineage>
        <taxon>Eukaryota</taxon>
        <taxon>Metazoa</taxon>
        <taxon>Ecdysozoa</taxon>
        <taxon>Arthropoda</taxon>
        <taxon>Hexapoda</taxon>
        <taxon>Insecta</taxon>
        <taxon>Pterygota</taxon>
        <taxon>Neoptera</taxon>
        <taxon>Endopterygota</taxon>
        <taxon>Lepidoptera</taxon>
        <taxon>Glossata</taxon>
        <taxon>Ditrysia</taxon>
        <taxon>Papilionoidea</taxon>
        <taxon>Papilionidae</taxon>
        <taxon>Papilioninae</taxon>
        <taxon>Iphiclides</taxon>
    </lineage>
</organism>
<feature type="non-terminal residue" evidence="1">
    <location>
        <position position="1"/>
    </location>
</feature>
<accession>A0ABN8J896</accession>
<dbReference type="EMBL" id="OW152821">
    <property type="protein sequence ID" value="CAH2077220.1"/>
    <property type="molecule type" value="Genomic_DNA"/>
</dbReference>
<reference evidence="1" key="1">
    <citation type="submission" date="2022-03" db="EMBL/GenBank/DDBJ databases">
        <authorList>
            <person name="Martin H S."/>
        </authorList>
    </citation>
    <scope>NUCLEOTIDE SEQUENCE</scope>
</reference>
<proteinExistence type="predicted"/>
<name>A0ABN8J896_9NEOP</name>
<keyword evidence="2" id="KW-1185">Reference proteome</keyword>
<gene>
    <name evidence="1" type="ORF">IPOD504_LOCUS17603</name>
</gene>
<dbReference type="Proteomes" id="UP000837857">
    <property type="component" value="Chromosome 9"/>
</dbReference>
<protein>
    <submittedName>
        <fullName evidence="1">Uncharacterized protein</fullName>
    </submittedName>
</protein>